<gene>
    <name evidence="2" type="ORF">DRW41_19915</name>
</gene>
<dbReference type="Proteomes" id="UP000257144">
    <property type="component" value="Unassembled WGS sequence"/>
</dbReference>
<dbReference type="InterPro" id="IPR014717">
    <property type="entry name" value="Transl_elong_EF1B/ribsomal_bS6"/>
</dbReference>
<keyword evidence="3" id="KW-1185">Reference proteome</keyword>
<evidence type="ECO:0000313" key="2">
    <source>
        <dbReference type="EMBL" id="RDU35049.1"/>
    </source>
</evidence>
<reference evidence="2 3" key="1">
    <citation type="submission" date="2018-07" db="EMBL/GenBank/DDBJ databases">
        <title>Bacillus sp. YLB-04 draft genome sequence.</title>
        <authorList>
            <person name="Yu L."/>
            <person name="Tang X."/>
        </authorList>
    </citation>
    <scope>NUCLEOTIDE SEQUENCE [LARGE SCALE GENOMIC DNA]</scope>
    <source>
        <strain evidence="2 3">YLB-04</strain>
    </source>
</reference>
<feature type="region of interest" description="Disordered" evidence="1">
    <location>
        <begin position="241"/>
        <end position="272"/>
    </location>
</feature>
<evidence type="ECO:0000313" key="3">
    <source>
        <dbReference type="Proteomes" id="UP000257144"/>
    </source>
</evidence>
<name>A0A3D8GLE1_9BACI</name>
<comment type="caution">
    <text evidence="2">The sequence shown here is derived from an EMBL/GenBank/DDBJ whole genome shotgun (WGS) entry which is preliminary data.</text>
</comment>
<dbReference type="AlphaFoldDB" id="A0A3D8GLE1"/>
<evidence type="ECO:0008006" key="4">
    <source>
        <dbReference type="Google" id="ProtNLM"/>
    </source>
</evidence>
<sequence>MRLNSTNKHKWVAAVLGLFLIAFGAGAYFLSIQPLKDNLQLKKESLKTEEQLLSIIQGREKETENYSSVSSTQMQHKIPVNPLVEQMILDMEKAEVVSGSKILSMAFAKDSDIAAQEEAATGETVPQGETGGSAQSGEIMNEGVNQEGQAEGTQAPPKSVIQVPDGVKKVTVQLSVESPGYPELEKFVSTLESTKRISMIESISYTGGAEITSLQQKDEPLKFSITVSAFYMPELKDLAQQLPDIGAPEPAGKRNPLSSFIGEEPEKDTTEN</sequence>
<dbReference type="Gene3D" id="3.30.70.60">
    <property type="match status" value="1"/>
</dbReference>
<dbReference type="OrthoDB" id="2427034at2"/>
<organism evidence="2 3">
    <name type="scientific">Neobacillus piezotolerans</name>
    <dbReference type="NCBI Taxonomy" id="2259171"/>
    <lineage>
        <taxon>Bacteria</taxon>
        <taxon>Bacillati</taxon>
        <taxon>Bacillota</taxon>
        <taxon>Bacilli</taxon>
        <taxon>Bacillales</taxon>
        <taxon>Bacillaceae</taxon>
        <taxon>Neobacillus</taxon>
    </lineage>
</organism>
<accession>A0A3D8GLE1</accession>
<evidence type="ECO:0000256" key="1">
    <source>
        <dbReference type="SAM" id="MobiDB-lite"/>
    </source>
</evidence>
<dbReference type="EMBL" id="QNQT01000014">
    <property type="protein sequence ID" value="RDU35049.1"/>
    <property type="molecule type" value="Genomic_DNA"/>
</dbReference>
<protein>
    <recommendedName>
        <fullName evidence="4">Pilus assembly protein PilO</fullName>
    </recommendedName>
</protein>
<proteinExistence type="predicted"/>
<dbReference type="RefSeq" id="WP_115453789.1">
    <property type="nucleotide sequence ID" value="NZ_QNQT01000014.1"/>
</dbReference>
<feature type="region of interest" description="Disordered" evidence="1">
    <location>
        <begin position="117"/>
        <end position="138"/>
    </location>
</feature>